<comment type="subcellular location">
    <subcellularLocation>
        <location evidence="1">Membrane</location>
        <topology evidence="1">Multi-pass membrane protein</topology>
    </subcellularLocation>
</comment>
<evidence type="ECO:0000256" key="4">
    <source>
        <dbReference type="ARBA" id="ARBA00022679"/>
    </source>
</evidence>
<dbReference type="GO" id="GO:0016020">
    <property type="term" value="C:membrane"/>
    <property type="evidence" value="ECO:0007669"/>
    <property type="project" value="UniProtKB-SubCell"/>
</dbReference>
<dbReference type="OMA" id="QFEDERF"/>
<evidence type="ECO:0000259" key="8">
    <source>
        <dbReference type="Pfam" id="PF13813"/>
    </source>
</evidence>
<dbReference type="InterPro" id="IPR032805">
    <property type="entry name" value="Wax_synthase_dom"/>
</dbReference>
<dbReference type="EMBL" id="GL377315">
    <property type="protein sequence ID" value="EFI91860.1"/>
    <property type="molecule type" value="Genomic_DNA"/>
</dbReference>
<dbReference type="GO" id="GO:0006629">
    <property type="term" value="P:lipid metabolic process"/>
    <property type="evidence" value="ECO:0007669"/>
    <property type="project" value="InterPro"/>
</dbReference>
<dbReference type="KEGG" id="scm:SCHCO_01108800"/>
<dbReference type="PANTHER" id="PTHR31595">
    <property type="entry name" value="LONG-CHAIN-ALCOHOL O-FATTY-ACYLTRANSFERASE 3-RELATED"/>
    <property type="match status" value="1"/>
</dbReference>
<dbReference type="eggNOG" id="ENOG502S5TH">
    <property type="taxonomic scope" value="Eukaryota"/>
</dbReference>
<evidence type="ECO:0000256" key="6">
    <source>
        <dbReference type="ARBA" id="ARBA00022989"/>
    </source>
</evidence>
<dbReference type="HOGENOM" id="CLU_034105_0_0_1"/>
<organism evidence="10">
    <name type="scientific">Schizophyllum commune (strain H4-8 / FGSC 9210)</name>
    <name type="common">Split gill fungus</name>
    <dbReference type="NCBI Taxonomy" id="578458"/>
    <lineage>
        <taxon>Eukaryota</taxon>
        <taxon>Fungi</taxon>
        <taxon>Dikarya</taxon>
        <taxon>Basidiomycota</taxon>
        <taxon>Agaricomycotina</taxon>
        <taxon>Agaricomycetes</taxon>
        <taxon>Agaricomycetidae</taxon>
        <taxon>Agaricales</taxon>
        <taxon>Schizophyllaceae</taxon>
        <taxon>Schizophyllum</taxon>
    </lineage>
</organism>
<dbReference type="InterPro" id="IPR044851">
    <property type="entry name" value="Wax_synthase"/>
</dbReference>
<dbReference type="PANTHER" id="PTHR31595:SF57">
    <property type="entry name" value="OS04G0481900 PROTEIN"/>
    <property type="match status" value="1"/>
</dbReference>
<dbReference type="VEuPathDB" id="FungiDB:SCHCODRAFT_01108800"/>
<evidence type="ECO:0000256" key="7">
    <source>
        <dbReference type="ARBA" id="ARBA00023136"/>
    </source>
</evidence>
<dbReference type="OrthoDB" id="1077582at2759"/>
<keyword evidence="5" id="KW-0812">Transmembrane</keyword>
<evidence type="ECO:0000256" key="3">
    <source>
        <dbReference type="ARBA" id="ARBA00007282"/>
    </source>
</evidence>
<dbReference type="GO" id="GO:0008374">
    <property type="term" value="F:O-acyltransferase activity"/>
    <property type="evidence" value="ECO:0007669"/>
    <property type="project" value="InterPro"/>
</dbReference>
<keyword evidence="4" id="KW-0808">Transferase</keyword>
<sequence length="371" mass="41144">MDDLTRLLRMALLPIALYLYFRAGTLLDVAKDIPVSDSTKEKLIHYNQGHLMTLFAMTCRTIAWAWPSKPYRRTDHKEPTRSLTTILLDGIDLAFNIRGIDWDWSTGLRLPPQTRTLSSRAAFLRETLVSALFHGFIVDALQATIHAMGLNSPAGGSIFDPALPPHLRYTRSTVLTLLTGLTIWAGLQASYDLCTLVGVGLLRQAPTRWPPVFDRPWAATSVSAYWGAHWHQVLRDVFVSVGSRPLTHVLVKVCGPKWGKSLGLVGAYVVSGLLHDAGLWGQGRGHDPLRVVGFFVMSGGVGMLVEVTIYRLTGKKVEGPLGWIWTMVWLVGWGHLVTEAWLSRGLAGCVLIPDPLRPVPRLLHALNNLYH</sequence>
<comment type="similarity">
    <text evidence="3">Belongs to the wax synthase family.</text>
</comment>
<dbReference type="Pfam" id="PF13813">
    <property type="entry name" value="MBOAT_2"/>
    <property type="match status" value="1"/>
</dbReference>
<dbReference type="Proteomes" id="UP000007431">
    <property type="component" value="Unassembled WGS sequence"/>
</dbReference>
<evidence type="ECO:0000256" key="2">
    <source>
        <dbReference type="ARBA" id="ARBA00005179"/>
    </source>
</evidence>
<evidence type="ECO:0000256" key="5">
    <source>
        <dbReference type="ARBA" id="ARBA00022692"/>
    </source>
</evidence>
<accession>D8QJS6</accession>
<comment type="pathway">
    <text evidence="2">Secondary metabolite biosynthesis.</text>
</comment>
<dbReference type="GeneID" id="9593707"/>
<name>D8QJS6_SCHCM</name>
<gene>
    <name evidence="9" type="ORF">SCHCODRAFT_238359</name>
</gene>
<protein>
    <recommendedName>
        <fullName evidence="8">Wax synthase domain-containing protein</fullName>
    </recommendedName>
</protein>
<evidence type="ECO:0000313" key="9">
    <source>
        <dbReference type="EMBL" id="EFI91860.1"/>
    </source>
</evidence>
<evidence type="ECO:0000256" key="1">
    <source>
        <dbReference type="ARBA" id="ARBA00004141"/>
    </source>
</evidence>
<keyword evidence="6" id="KW-1133">Transmembrane helix</keyword>
<keyword evidence="7" id="KW-0472">Membrane</keyword>
<keyword evidence="10" id="KW-1185">Reference proteome</keyword>
<proteinExistence type="inferred from homology"/>
<feature type="domain" description="Wax synthase" evidence="8">
    <location>
        <begin position="209"/>
        <end position="296"/>
    </location>
</feature>
<evidence type="ECO:0000313" key="10">
    <source>
        <dbReference type="Proteomes" id="UP000007431"/>
    </source>
</evidence>
<dbReference type="AlphaFoldDB" id="D8QJS6"/>
<dbReference type="InParanoid" id="D8QJS6"/>
<reference evidence="9 10" key="1">
    <citation type="journal article" date="2010" name="Nat. Biotechnol.">
        <title>Genome sequence of the model mushroom Schizophyllum commune.</title>
        <authorList>
            <person name="Ohm R.A."/>
            <person name="de Jong J.F."/>
            <person name="Lugones L.G."/>
            <person name="Aerts A."/>
            <person name="Kothe E."/>
            <person name="Stajich J.E."/>
            <person name="de Vries R.P."/>
            <person name="Record E."/>
            <person name="Levasseur A."/>
            <person name="Baker S.E."/>
            <person name="Bartholomew K.A."/>
            <person name="Coutinho P.M."/>
            <person name="Erdmann S."/>
            <person name="Fowler T.J."/>
            <person name="Gathman A.C."/>
            <person name="Lombard V."/>
            <person name="Henrissat B."/>
            <person name="Knabe N."/>
            <person name="Kuees U."/>
            <person name="Lilly W.W."/>
            <person name="Lindquist E."/>
            <person name="Lucas S."/>
            <person name="Magnuson J.K."/>
            <person name="Piumi F."/>
            <person name="Raudaskoski M."/>
            <person name="Salamov A."/>
            <person name="Schmutz J."/>
            <person name="Schwarze F.W.M.R."/>
            <person name="vanKuyk P.A."/>
            <person name="Horton J.S."/>
            <person name="Grigoriev I.V."/>
            <person name="Woesten H.A.B."/>
        </authorList>
    </citation>
    <scope>NUCLEOTIDE SEQUENCE [LARGE SCALE GENOMIC DNA]</scope>
    <source>
        <strain evidence="10">H4-8 / FGSC 9210</strain>
    </source>
</reference>